<organism evidence="2 3">
    <name type="scientific">Anguilla anguilla</name>
    <name type="common">European freshwater eel</name>
    <name type="synonym">Muraena anguilla</name>
    <dbReference type="NCBI Taxonomy" id="7936"/>
    <lineage>
        <taxon>Eukaryota</taxon>
        <taxon>Metazoa</taxon>
        <taxon>Chordata</taxon>
        <taxon>Craniata</taxon>
        <taxon>Vertebrata</taxon>
        <taxon>Euteleostomi</taxon>
        <taxon>Actinopterygii</taxon>
        <taxon>Neopterygii</taxon>
        <taxon>Teleostei</taxon>
        <taxon>Anguilliformes</taxon>
        <taxon>Anguillidae</taxon>
        <taxon>Anguilla</taxon>
    </lineage>
</organism>
<dbReference type="EMBL" id="JAFIRN010000016">
    <property type="protein sequence ID" value="KAG5833317.1"/>
    <property type="molecule type" value="Genomic_DNA"/>
</dbReference>
<feature type="signal peptide" evidence="1">
    <location>
        <begin position="1"/>
        <end position="17"/>
    </location>
</feature>
<comment type="caution">
    <text evidence="2">The sequence shown here is derived from an EMBL/GenBank/DDBJ whole genome shotgun (WGS) entry which is preliminary data.</text>
</comment>
<feature type="non-terminal residue" evidence="2">
    <location>
        <position position="220"/>
    </location>
</feature>
<feature type="non-terminal residue" evidence="2">
    <location>
        <position position="1"/>
    </location>
</feature>
<dbReference type="PANTHER" id="PTHR46670:SF3">
    <property type="entry name" value="ENDONUCLEASE_EXONUCLEASE_PHOSPHATASE DOMAIN-CONTAINING PROTEIN"/>
    <property type="match status" value="1"/>
</dbReference>
<sequence>PLLLLLLLSHPRPSGRGGGTGPLGSFLDELDTLLSSFPEDGTPLILLGDFNIHLDASHSAAFLPLLHSFDHSLMHSPPTHKAGNLLDLVILRNCSSSDPTVTPLHQSDHHLISFSLPLAPLPPSPPSTPAVTVRRNLRSLYPSSLASSVTASLPTLESFSNLPTDSASSALSSSLSSALDCLCPLVSRPARSSPPSPWMSDPLRTNRASLLAAERKWRKS</sequence>
<dbReference type="AlphaFoldDB" id="A0A9D3LN50"/>
<reference evidence="2" key="1">
    <citation type="submission" date="2021-01" db="EMBL/GenBank/DDBJ databases">
        <title>A chromosome-scale assembly of European eel, Anguilla anguilla.</title>
        <authorList>
            <person name="Henkel C."/>
            <person name="Jong-Raadsen S.A."/>
            <person name="Dufour S."/>
            <person name="Weltzien F.-A."/>
            <person name="Palstra A.P."/>
            <person name="Pelster B."/>
            <person name="Spaink H.P."/>
            <person name="Van Den Thillart G.E."/>
            <person name="Jansen H."/>
            <person name="Zahm M."/>
            <person name="Klopp C."/>
            <person name="Cedric C."/>
            <person name="Louis A."/>
            <person name="Berthelot C."/>
            <person name="Parey E."/>
            <person name="Roest Crollius H."/>
            <person name="Montfort J."/>
            <person name="Robinson-Rechavi M."/>
            <person name="Bucao C."/>
            <person name="Bouchez O."/>
            <person name="Gislard M."/>
            <person name="Lluch J."/>
            <person name="Milhes M."/>
            <person name="Lampietro C."/>
            <person name="Lopez Roques C."/>
            <person name="Donnadieu C."/>
            <person name="Braasch I."/>
            <person name="Desvignes T."/>
            <person name="Postlethwait J."/>
            <person name="Bobe J."/>
            <person name="Guiguen Y."/>
            <person name="Dirks R."/>
        </authorList>
    </citation>
    <scope>NUCLEOTIDE SEQUENCE</scope>
    <source>
        <strain evidence="2">Tag_6206</strain>
        <tissue evidence="2">Liver</tissue>
    </source>
</reference>
<evidence type="ECO:0008006" key="4">
    <source>
        <dbReference type="Google" id="ProtNLM"/>
    </source>
</evidence>
<evidence type="ECO:0000313" key="3">
    <source>
        <dbReference type="Proteomes" id="UP001044222"/>
    </source>
</evidence>
<keyword evidence="1" id="KW-0732">Signal</keyword>
<evidence type="ECO:0000256" key="1">
    <source>
        <dbReference type="SAM" id="SignalP"/>
    </source>
</evidence>
<dbReference type="Gene3D" id="3.60.10.10">
    <property type="entry name" value="Endonuclease/exonuclease/phosphatase"/>
    <property type="match status" value="1"/>
</dbReference>
<name>A0A9D3LN50_ANGAN</name>
<accession>A0A9D3LN50</accession>
<dbReference type="InterPro" id="IPR036691">
    <property type="entry name" value="Endo/exonu/phosph_ase_sf"/>
</dbReference>
<protein>
    <recommendedName>
        <fullName evidence="4">Endonuclease/exonuclease/phosphatase domain-containing protein</fullName>
    </recommendedName>
</protein>
<evidence type="ECO:0000313" key="2">
    <source>
        <dbReference type="EMBL" id="KAG5833317.1"/>
    </source>
</evidence>
<keyword evidence="3" id="KW-1185">Reference proteome</keyword>
<gene>
    <name evidence="2" type="ORF">ANANG_G00274660</name>
</gene>
<dbReference type="Proteomes" id="UP001044222">
    <property type="component" value="Chromosome 16"/>
</dbReference>
<feature type="chain" id="PRO_5038811011" description="Endonuclease/exonuclease/phosphatase domain-containing protein" evidence="1">
    <location>
        <begin position="18"/>
        <end position="220"/>
    </location>
</feature>
<proteinExistence type="predicted"/>
<dbReference type="SUPFAM" id="SSF56219">
    <property type="entry name" value="DNase I-like"/>
    <property type="match status" value="1"/>
</dbReference>
<dbReference type="PANTHER" id="PTHR46670">
    <property type="entry name" value="ENDO/EXONUCLEASE/PHOSPHATASE DOMAIN-CONTAINING PROTEIN"/>
    <property type="match status" value="1"/>
</dbReference>